<dbReference type="AlphaFoldDB" id="A0A2R6C763"/>
<organism evidence="2 3">
    <name type="scientific">Candidatus Marsarchaeota G2 archaeon BE_D</name>
    <dbReference type="NCBI Taxonomy" id="1978158"/>
    <lineage>
        <taxon>Archaea</taxon>
        <taxon>Candidatus Marsarchaeota</taxon>
        <taxon>Candidatus Marsarchaeota group 2</taxon>
    </lineage>
</organism>
<feature type="region of interest" description="Disordered" evidence="1">
    <location>
        <begin position="1"/>
        <end position="25"/>
    </location>
</feature>
<comment type="caution">
    <text evidence="2">The sequence shown here is derived from an EMBL/GenBank/DDBJ whole genome shotgun (WGS) entry which is preliminary data.</text>
</comment>
<dbReference type="EMBL" id="NEXF01000455">
    <property type="protein sequence ID" value="PSO06576.1"/>
    <property type="molecule type" value="Genomic_DNA"/>
</dbReference>
<sequence length="61" mass="6716">MLATTNGLDKFSARQPGAPKVRAVKDSENTNTILTHKGQLRTLVSTSRNMQIKSEFQGVQN</sequence>
<dbReference type="Proteomes" id="UP000242015">
    <property type="component" value="Unassembled WGS sequence"/>
</dbReference>
<evidence type="ECO:0000256" key="1">
    <source>
        <dbReference type="SAM" id="MobiDB-lite"/>
    </source>
</evidence>
<name>A0A2R6C763_9ARCH</name>
<reference evidence="2 3" key="1">
    <citation type="submission" date="2017-04" db="EMBL/GenBank/DDBJ databases">
        <title>Novel microbial lineages endemic to geothermal iron-oxide mats fill important gaps in the evolutionary history of Archaea.</title>
        <authorList>
            <person name="Jay Z.J."/>
            <person name="Beam J.P."/>
            <person name="Dlakic M."/>
            <person name="Rusch D.B."/>
            <person name="Kozubal M.A."/>
            <person name="Inskeep W.P."/>
        </authorList>
    </citation>
    <scope>NUCLEOTIDE SEQUENCE [LARGE SCALE GENOMIC DNA]</scope>
    <source>
        <strain evidence="2">BE_D</strain>
    </source>
</reference>
<accession>A0A2R6C763</accession>
<evidence type="ECO:0000313" key="2">
    <source>
        <dbReference type="EMBL" id="PSO06576.1"/>
    </source>
</evidence>
<proteinExistence type="predicted"/>
<gene>
    <name evidence="2" type="ORF">B9Q04_15350</name>
</gene>
<evidence type="ECO:0000313" key="3">
    <source>
        <dbReference type="Proteomes" id="UP000242015"/>
    </source>
</evidence>
<protein>
    <submittedName>
        <fullName evidence="2">Uncharacterized protein</fullName>
    </submittedName>
</protein>